<keyword evidence="2" id="KW-0378">Hydrolase</keyword>
<gene>
    <name evidence="4" type="ORF">DFQ06_3828</name>
    <name evidence="3" type="ORF">JCM19274_1666</name>
    <name evidence="2" type="ORF">JCM19300_2137</name>
</gene>
<evidence type="ECO:0000313" key="3">
    <source>
        <dbReference type="EMBL" id="GAL81439.1"/>
    </source>
</evidence>
<keyword evidence="7" id="KW-1185">Reference proteome</keyword>
<evidence type="ECO:0000313" key="4">
    <source>
        <dbReference type="EMBL" id="TDY59792.1"/>
    </source>
</evidence>
<reference evidence="5 6" key="1">
    <citation type="journal article" date="2014" name="Genome Announc.">
        <title>Draft Genome Sequences of Marine Flavobacterium Algibacter lectus Strains SS8 and NR4.</title>
        <authorList>
            <person name="Takatani N."/>
            <person name="Nakanishi M."/>
            <person name="Meirelles P."/>
            <person name="Mino S."/>
            <person name="Suda W."/>
            <person name="Oshima K."/>
            <person name="Hattori M."/>
            <person name="Ohkuma M."/>
            <person name="Hosokawa M."/>
            <person name="Miyashita K."/>
            <person name="Thompson F.L."/>
            <person name="Niwa A."/>
            <person name="Sawabe T."/>
            <person name="Sawabe T."/>
        </authorList>
    </citation>
    <scope>NUCLEOTIDE SEQUENCE [LARGE SCALE GENOMIC DNA]</scope>
    <source>
        <strain evidence="3">JCM 19274</strain>
        <strain evidence="2 6">JCM 19300</strain>
        <strain evidence="5">JCM19274</strain>
    </source>
</reference>
<evidence type="ECO:0000313" key="5">
    <source>
        <dbReference type="Proteomes" id="UP000029643"/>
    </source>
</evidence>
<proteinExistence type="predicted"/>
<feature type="domain" description="Nudix hydrolase" evidence="1">
    <location>
        <begin position="67"/>
        <end position="193"/>
    </location>
</feature>
<dbReference type="Proteomes" id="UP000029643">
    <property type="component" value="Unassembled WGS sequence"/>
</dbReference>
<evidence type="ECO:0000259" key="1">
    <source>
        <dbReference type="PROSITE" id="PS51462"/>
    </source>
</evidence>
<accession>A0A090W8M4</accession>
<dbReference type="AlphaFoldDB" id="A0A090W8M4"/>
<dbReference type="Gene3D" id="3.90.79.10">
    <property type="entry name" value="Nucleoside Triphosphate Pyrophosphohydrolase"/>
    <property type="match status" value="1"/>
</dbReference>
<evidence type="ECO:0000313" key="2">
    <source>
        <dbReference type="EMBL" id="GAL63882.1"/>
    </source>
</evidence>
<dbReference type="PROSITE" id="PS51462">
    <property type="entry name" value="NUDIX"/>
    <property type="match status" value="1"/>
</dbReference>
<dbReference type="STRING" id="221126.SAMN04489722_11287"/>
<dbReference type="PANTHER" id="PTHR43736">
    <property type="entry name" value="ADP-RIBOSE PYROPHOSPHATASE"/>
    <property type="match status" value="1"/>
</dbReference>
<reference evidence="4 7" key="2">
    <citation type="submission" date="2019-03" db="EMBL/GenBank/DDBJ databases">
        <title>Genomic Encyclopedia of Type Strains, Phase III (KMG-III): the genomes of soil and plant-associated and newly described type strains.</title>
        <authorList>
            <person name="Whitman W."/>
        </authorList>
    </citation>
    <scope>NUCLEOTIDE SEQUENCE [LARGE SCALE GENOMIC DNA]</scope>
    <source>
        <strain evidence="4 7">CECT 8301</strain>
    </source>
</reference>
<dbReference type="Proteomes" id="UP000294824">
    <property type="component" value="Unassembled WGS sequence"/>
</dbReference>
<comment type="caution">
    <text evidence="2">The sequence shown here is derived from an EMBL/GenBank/DDBJ whole genome shotgun (WGS) entry which is preliminary data.</text>
</comment>
<name>A0A090W8M4_9FLAO</name>
<dbReference type="EMBL" id="BBNU01000016">
    <property type="protein sequence ID" value="GAL81439.1"/>
    <property type="molecule type" value="Genomic_DNA"/>
</dbReference>
<dbReference type="OrthoDB" id="9816289at2"/>
<dbReference type="RefSeq" id="WP_042499769.1">
    <property type="nucleotide sequence ID" value="NZ_BBNQ01000014.1"/>
</dbReference>
<dbReference type="InterPro" id="IPR000086">
    <property type="entry name" value="NUDIX_hydrolase_dom"/>
</dbReference>
<dbReference type="SUPFAM" id="SSF55811">
    <property type="entry name" value="Nudix"/>
    <property type="match status" value="1"/>
</dbReference>
<dbReference type="Pfam" id="PF00293">
    <property type="entry name" value="NUDIX"/>
    <property type="match status" value="1"/>
</dbReference>
<dbReference type="EC" id="3.6.1.17" evidence="2 3"/>
<dbReference type="EMBL" id="BBNQ01000014">
    <property type="protein sequence ID" value="GAL63882.1"/>
    <property type="molecule type" value="Genomic_DNA"/>
</dbReference>
<dbReference type="PANTHER" id="PTHR43736:SF1">
    <property type="entry name" value="DIHYDRONEOPTERIN TRIPHOSPHATE DIPHOSPHATASE"/>
    <property type="match status" value="1"/>
</dbReference>
<sequence length="193" mass="22525">MHKIFVNNKPITLTTNTEKGEGYKTYKLKRVGLYRAIRKLNRTNLQEVRLTHKNESKLLSKFLKKLPNVIAGGGKVYNDEGKVLFIFRNDKWDLPKGKAEGNETIEETAIREVEEETKVEGLEIVRPLETTYHIFKRNGRYKIKITYWFEMKTSFTGELKPQKKEGITKVKWLGKKKTAKALENSYANIKLLF</sequence>
<dbReference type="GO" id="GO:0004081">
    <property type="term" value="F:bis(5'-nucleosyl)-tetraphosphatase (asymmetrical) activity"/>
    <property type="evidence" value="ECO:0007669"/>
    <property type="project" value="UniProtKB-EC"/>
</dbReference>
<dbReference type="Proteomes" id="UP000029644">
    <property type="component" value="Unassembled WGS sequence"/>
</dbReference>
<evidence type="ECO:0000313" key="6">
    <source>
        <dbReference type="Proteomes" id="UP000029644"/>
    </source>
</evidence>
<protein>
    <submittedName>
        <fullName evidence="4">ADP-ribose pyrophosphatase YjhB (NUDIX family)</fullName>
    </submittedName>
    <submittedName>
        <fullName evidence="2">Bis(5'-nucleosyl)-tetraphosphatase</fullName>
    </submittedName>
    <submittedName>
        <fullName evidence="3">Bis-tetraphosphatase</fullName>
        <ecNumber evidence="2 3">3.6.1.17</ecNumber>
    </submittedName>
</protein>
<organism evidence="2 6">
    <name type="scientific">Algibacter lectus</name>
    <dbReference type="NCBI Taxonomy" id="221126"/>
    <lineage>
        <taxon>Bacteria</taxon>
        <taxon>Pseudomonadati</taxon>
        <taxon>Bacteroidota</taxon>
        <taxon>Flavobacteriia</taxon>
        <taxon>Flavobacteriales</taxon>
        <taxon>Flavobacteriaceae</taxon>
        <taxon>Algibacter</taxon>
    </lineage>
</organism>
<evidence type="ECO:0000313" key="7">
    <source>
        <dbReference type="Proteomes" id="UP000294824"/>
    </source>
</evidence>
<dbReference type="CDD" id="cd03673">
    <property type="entry name" value="NUDIX_Ap6A_hydrolase"/>
    <property type="match status" value="1"/>
</dbReference>
<dbReference type="EMBL" id="SORL01000014">
    <property type="protein sequence ID" value="TDY59792.1"/>
    <property type="molecule type" value="Genomic_DNA"/>
</dbReference>
<dbReference type="InterPro" id="IPR015797">
    <property type="entry name" value="NUDIX_hydrolase-like_dom_sf"/>
</dbReference>
<accession>A0A4R8M6B2</accession>